<organism evidence="1 2">
    <name type="scientific">Cinara cedri</name>
    <dbReference type="NCBI Taxonomy" id="506608"/>
    <lineage>
        <taxon>Eukaryota</taxon>
        <taxon>Metazoa</taxon>
        <taxon>Ecdysozoa</taxon>
        <taxon>Arthropoda</taxon>
        <taxon>Hexapoda</taxon>
        <taxon>Insecta</taxon>
        <taxon>Pterygota</taxon>
        <taxon>Neoptera</taxon>
        <taxon>Paraneoptera</taxon>
        <taxon>Hemiptera</taxon>
        <taxon>Sternorrhyncha</taxon>
        <taxon>Aphidomorpha</taxon>
        <taxon>Aphidoidea</taxon>
        <taxon>Aphididae</taxon>
        <taxon>Lachninae</taxon>
        <taxon>Cinara</taxon>
    </lineage>
</organism>
<dbReference type="AlphaFoldDB" id="A0A5E4NN06"/>
<accession>A0A5E4NN06</accession>
<dbReference type="Proteomes" id="UP000325440">
    <property type="component" value="Unassembled WGS sequence"/>
</dbReference>
<dbReference type="PANTHER" id="PTHR45913">
    <property type="entry name" value="EPM2A-INTERACTING PROTEIN 1"/>
    <property type="match status" value="1"/>
</dbReference>
<keyword evidence="2" id="KW-1185">Reference proteome</keyword>
<protein>
    <submittedName>
        <fullName evidence="1">Uncharacterized protein</fullName>
    </submittedName>
</protein>
<gene>
    <name evidence="1" type="ORF">CINCED_3A002606</name>
</gene>
<reference evidence="1 2" key="1">
    <citation type="submission" date="2019-08" db="EMBL/GenBank/DDBJ databases">
        <authorList>
            <person name="Alioto T."/>
            <person name="Alioto T."/>
            <person name="Gomez Garrido J."/>
        </authorList>
    </citation>
    <scope>NUCLEOTIDE SEQUENCE [LARGE SCALE GENOMIC DNA]</scope>
</reference>
<proteinExistence type="predicted"/>
<name>A0A5E4NN06_9HEMI</name>
<evidence type="ECO:0000313" key="1">
    <source>
        <dbReference type="EMBL" id="VVC45160.1"/>
    </source>
</evidence>
<evidence type="ECO:0000313" key="2">
    <source>
        <dbReference type="Proteomes" id="UP000325440"/>
    </source>
</evidence>
<dbReference type="EMBL" id="CABPRJ010002395">
    <property type="protein sequence ID" value="VVC45160.1"/>
    <property type="molecule type" value="Genomic_DNA"/>
</dbReference>
<dbReference type="PANTHER" id="PTHR45913:SF19">
    <property type="entry name" value="LOW QUALITY PROTEIN: ZINC FINGER BED DOMAIN-CONTAINING PROTEIN 5-LIKE"/>
    <property type="match status" value="1"/>
</dbReference>
<dbReference type="OrthoDB" id="10062525at2759"/>
<sequence length="223" mass="25777">MVDDLKEVLDQVVKVINYIKSSPLKSRLFEKICEGMDSDNSKLLFHGAIRWLSRGRVLSRFYGLSEEIIVFLTIEESEYEFLGDEKRWTKSTKKKLTMFPRTAERNVDAGLILLIRESIVLLNDKMTKYFPGINAEDYDWVRNPFGVSVNEVIGLTFAEEDNLISLKNDRTLKLKFKEMTLNTFWIYAQAEFPEISIKAITILLPFSTSYLCEQGFSAVTTNK</sequence>